<dbReference type="Pfam" id="PF01177">
    <property type="entry name" value="Asp_Glu_race"/>
    <property type="match status" value="1"/>
</dbReference>
<keyword evidence="4 7" id="KW-0573">Peptidoglycan synthesis</keyword>
<organism evidence="8 9">
    <name type="scientific">Azospirillum cavernae</name>
    <dbReference type="NCBI Taxonomy" id="2320860"/>
    <lineage>
        <taxon>Bacteria</taxon>
        <taxon>Pseudomonadati</taxon>
        <taxon>Pseudomonadota</taxon>
        <taxon>Alphaproteobacteria</taxon>
        <taxon>Rhodospirillales</taxon>
        <taxon>Azospirillaceae</taxon>
        <taxon>Azospirillum</taxon>
    </lineage>
</organism>
<comment type="caution">
    <text evidence="8">The sequence shown here is derived from an EMBL/GenBank/DDBJ whole genome shotgun (WGS) entry which is preliminary data.</text>
</comment>
<protein>
    <recommendedName>
        <fullName evidence="2 7">Glutamate racemase</fullName>
        <ecNumber evidence="2 7">5.1.1.3</ecNumber>
    </recommendedName>
</protein>
<gene>
    <name evidence="7 8" type="primary">murI</name>
    <name evidence="8" type="ORF">D3877_05595</name>
</gene>
<evidence type="ECO:0000256" key="7">
    <source>
        <dbReference type="HAMAP-Rule" id="MF_00258"/>
    </source>
</evidence>
<feature type="active site" description="Proton donor/acceptor" evidence="7">
    <location>
        <position position="201"/>
    </location>
</feature>
<sequence>MIGVFDSGHGGLTVLRALVDAAPDRPFVYLGDHAAAPYGPRDEEDIHRLTLRGMERLFDQGCTLVVIACNTAAAVSLRRLQQEWLPTAHPGRNVLGVLVPMVEAITRVPWMIDTVPPDHLAEPRTVGVFATLATVNSGSFPREIGKRAPSVRVVQQACPDLVPLIERGASDAELAPAVAGYVAALLDRLGGEPLDAVVLGCTHYPLVAHLFSAALPPGVDILSQPLLSARSLEQYLDRHPEYRPAAGESGVRFFTTGSAPLVSDLAGRFFGHPTPFERLSP</sequence>
<dbReference type="GO" id="GO:0008881">
    <property type="term" value="F:glutamate racemase activity"/>
    <property type="evidence" value="ECO:0007669"/>
    <property type="project" value="UniProtKB-UniRule"/>
</dbReference>
<feature type="binding site" evidence="7">
    <location>
        <begin position="6"/>
        <end position="7"/>
    </location>
    <ligand>
        <name>substrate</name>
    </ligand>
</feature>
<accession>A0A418W220</accession>
<dbReference type="PROSITE" id="PS00924">
    <property type="entry name" value="ASP_GLU_RACEMASE_2"/>
    <property type="match status" value="1"/>
</dbReference>
<dbReference type="Gene3D" id="3.40.50.1860">
    <property type="match status" value="2"/>
</dbReference>
<dbReference type="NCBIfam" id="TIGR00067">
    <property type="entry name" value="glut_race"/>
    <property type="match status" value="1"/>
</dbReference>
<keyword evidence="5 7" id="KW-0413">Isomerase</keyword>
<dbReference type="OrthoDB" id="9801055at2"/>
<dbReference type="GO" id="GO:0008360">
    <property type="term" value="P:regulation of cell shape"/>
    <property type="evidence" value="ECO:0007669"/>
    <property type="project" value="UniProtKB-KW"/>
</dbReference>
<reference evidence="8 9" key="1">
    <citation type="submission" date="2018-09" db="EMBL/GenBank/DDBJ databases">
        <authorList>
            <person name="Zhu H."/>
        </authorList>
    </citation>
    <scope>NUCLEOTIDE SEQUENCE [LARGE SCALE GENOMIC DNA]</scope>
    <source>
        <strain evidence="8 9">K2W22B-5</strain>
    </source>
</reference>
<dbReference type="RefSeq" id="WP_119829721.1">
    <property type="nucleotide sequence ID" value="NZ_QYUL01000001.1"/>
</dbReference>
<evidence type="ECO:0000256" key="5">
    <source>
        <dbReference type="ARBA" id="ARBA00023235"/>
    </source>
</evidence>
<dbReference type="HAMAP" id="MF_00258">
    <property type="entry name" value="Glu_racemase"/>
    <property type="match status" value="1"/>
</dbReference>
<dbReference type="PANTHER" id="PTHR21198">
    <property type="entry name" value="GLUTAMATE RACEMASE"/>
    <property type="match status" value="1"/>
</dbReference>
<evidence type="ECO:0000313" key="8">
    <source>
        <dbReference type="EMBL" id="RJF84080.1"/>
    </source>
</evidence>
<proteinExistence type="inferred from homology"/>
<dbReference type="GO" id="GO:0071555">
    <property type="term" value="P:cell wall organization"/>
    <property type="evidence" value="ECO:0007669"/>
    <property type="project" value="UniProtKB-KW"/>
</dbReference>
<dbReference type="Proteomes" id="UP000283458">
    <property type="component" value="Unassembled WGS sequence"/>
</dbReference>
<dbReference type="EMBL" id="QYUL01000001">
    <property type="protein sequence ID" value="RJF84080.1"/>
    <property type="molecule type" value="Genomic_DNA"/>
</dbReference>
<feature type="active site" description="Proton donor/acceptor" evidence="7">
    <location>
        <position position="69"/>
    </location>
</feature>
<evidence type="ECO:0000256" key="1">
    <source>
        <dbReference type="ARBA" id="ARBA00001602"/>
    </source>
</evidence>
<dbReference type="InterPro" id="IPR033134">
    <property type="entry name" value="Asp/Glu_racemase_AS_2"/>
</dbReference>
<keyword evidence="3 7" id="KW-0133">Cell shape</keyword>
<comment type="pathway">
    <text evidence="7">Cell wall biogenesis; peptidoglycan biosynthesis.</text>
</comment>
<dbReference type="UniPathway" id="UPA00219"/>
<keyword evidence="9" id="KW-1185">Reference proteome</keyword>
<feature type="binding site" evidence="7">
    <location>
        <begin position="70"/>
        <end position="71"/>
    </location>
    <ligand>
        <name>substrate</name>
    </ligand>
</feature>
<comment type="function">
    <text evidence="7">Provides the (R)-glutamate required for cell wall biosynthesis.</text>
</comment>
<dbReference type="InterPro" id="IPR001920">
    <property type="entry name" value="Asp/Glu_race"/>
</dbReference>
<evidence type="ECO:0000256" key="4">
    <source>
        <dbReference type="ARBA" id="ARBA00022984"/>
    </source>
</evidence>
<comment type="catalytic activity">
    <reaction evidence="1 7">
        <text>L-glutamate = D-glutamate</text>
        <dbReference type="Rhea" id="RHEA:12813"/>
        <dbReference type="ChEBI" id="CHEBI:29985"/>
        <dbReference type="ChEBI" id="CHEBI:29986"/>
        <dbReference type="EC" id="5.1.1.3"/>
    </reaction>
</comment>
<dbReference type="AlphaFoldDB" id="A0A418W220"/>
<evidence type="ECO:0000256" key="6">
    <source>
        <dbReference type="ARBA" id="ARBA00023316"/>
    </source>
</evidence>
<dbReference type="InterPro" id="IPR015942">
    <property type="entry name" value="Asp/Glu/hydantoin_racemase"/>
</dbReference>
<name>A0A418W220_9PROT</name>
<feature type="binding site" evidence="7">
    <location>
        <begin position="38"/>
        <end position="39"/>
    </location>
    <ligand>
        <name>substrate</name>
    </ligand>
</feature>
<feature type="binding site" evidence="7">
    <location>
        <begin position="202"/>
        <end position="203"/>
    </location>
    <ligand>
        <name>substrate</name>
    </ligand>
</feature>
<dbReference type="SUPFAM" id="SSF53681">
    <property type="entry name" value="Aspartate/glutamate racemase"/>
    <property type="match status" value="2"/>
</dbReference>
<dbReference type="PANTHER" id="PTHR21198:SF2">
    <property type="entry name" value="GLUTAMATE RACEMASE"/>
    <property type="match status" value="1"/>
</dbReference>
<dbReference type="EC" id="5.1.1.3" evidence="2 7"/>
<evidence type="ECO:0000313" key="9">
    <source>
        <dbReference type="Proteomes" id="UP000283458"/>
    </source>
</evidence>
<evidence type="ECO:0000256" key="2">
    <source>
        <dbReference type="ARBA" id="ARBA00013090"/>
    </source>
</evidence>
<comment type="similarity">
    <text evidence="7">Belongs to the aspartate/glutamate racemases family.</text>
</comment>
<evidence type="ECO:0000256" key="3">
    <source>
        <dbReference type="ARBA" id="ARBA00022960"/>
    </source>
</evidence>
<dbReference type="InterPro" id="IPR004391">
    <property type="entry name" value="Glu_race"/>
</dbReference>
<keyword evidence="6 7" id="KW-0961">Cell wall biogenesis/degradation</keyword>
<dbReference type="GO" id="GO:0009252">
    <property type="term" value="P:peptidoglycan biosynthetic process"/>
    <property type="evidence" value="ECO:0007669"/>
    <property type="project" value="UniProtKB-UniRule"/>
</dbReference>